<dbReference type="Proteomes" id="UP001251870">
    <property type="component" value="Unassembled WGS sequence"/>
</dbReference>
<proteinExistence type="predicted"/>
<accession>A0ABU2DUQ1</accession>
<reference evidence="1 2" key="1">
    <citation type="submission" date="2023-09" db="EMBL/GenBank/DDBJ databases">
        <title>Description of three actinobacteria isolated from air of manufacturing shop in a pharmaceutical factory.</title>
        <authorList>
            <person name="Zhang D.-F."/>
        </authorList>
    </citation>
    <scope>NUCLEOTIDE SEQUENCE [LARGE SCALE GENOMIC DNA]</scope>
    <source>
        <strain evidence="1 2">LY-0111</strain>
    </source>
</reference>
<evidence type="ECO:0000313" key="2">
    <source>
        <dbReference type="Proteomes" id="UP001251870"/>
    </source>
</evidence>
<evidence type="ECO:0008006" key="3">
    <source>
        <dbReference type="Google" id="ProtNLM"/>
    </source>
</evidence>
<dbReference type="RefSeq" id="WP_310549194.1">
    <property type="nucleotide sequence ID" value="NZ_JAVKGR010000018.1"/>
</dbReference>
<comment type="caution">
    <text evidence="1">The sequence shown here is derived from an EMBL/GenBank/DDBJ whole genome shotgun (WGS) entry which is preliminary data.</text>
</comment>
<protein>
    <recommendedName>
        <fullName evidence="3">XRE family transcriptional regulator</fullName>
    </recommendedName>
</protein>
<dbReference type="EMBL" id="JAVKGR010000018">
    <property type="protein sequence ID" value="MDR8020214.1"/>
    <property type="molecule type" value="Genomic_DNA"/>
</dbReference>
<name>A0ABU2DUQ1_9MICC</name>
<keyword evidence="2" id="KW-1185">Reference proteome</keyword>
<gene>
    <name evidence="1" type="ORF">RIL96_11640</name>
</gene>
<organism evidence="1 2">
    <name type="scientific">Nesterenkonia aerolata</name>
    <dbReference type="NCBI Taxonomy" id="3074079"/>
    <lineage>
        <taxon>Bacteria</taxon>
        <taxon>Bacillati</taxon>
        <taxon>Actinomycetota</taxon>
        <taxon>Actinomycetes</taxon>
        <taxon>Micrococcales</taxon>
        <taxon>Micrococcaceae</taxon>
        <taxon>Nesterenkonia</taxon>
    </lineage>
</organism>
<evidence type="ECO:0000313" key="1">
    <source>
        <dbReference type="EMBL" id="MDR8020214.1"/>
    </source>
</evidence>
<sequence>MPMQPRDYLDEPELFADPNASVKKDLKAEGSAHRHDAVAAELQSVIAYTVKSRVKIDGRNLNAVAASAGMDYKRLYRLLTGQTWIKLADVVGLSYVLGTDLARIYEYRGKDLAGYRRAQDALFREPGAILQPHQRNPQGQ</sequence>